<accession>A0A5E4FYF6</accession>
<name>A0A5E4FYF6_PRUDU</name>
<evidence type="ECO:0000256" key="2">
    <source>
        <dbReference type="ARBA" id="ARBA00023136"/>
    </source>
</evidence>
<evidence type="ECO:0000313" key="6">
    <source>
        <dbReference type="Proteomes" id="UP000327085"/>
    </source>
</evidence>
<evidence type="ECO:0000313" key="4">
    <source>
        <dbReference type="EMBL" id="KAI5340347.1"/>
    </source>
</evidence>
<dbReference type="AlphaFoldDB" id="A0A5E4FYF6"/>
<keyword evidence="7" id="KW-1185">Reference proteome</keyword>
<comment type="subcellular location">
    <subcellularLocation>
        <location evidence="1">Membrane</location>
    </subcellularLocation>
</comment>
<reference evidence="5" key="1">
    <citation type="submission" date="2019-07" db="EMBL/GenBank/DDBJ databases">
        <authorList>
            <person name="Alioto T."/>
            <person name="Alioto T."/>
            <person name="Gomez Garrido J."/>
        </authorList>
    </citation>
    <scope>NUCLEOTIDE SEQUENCE</scope>
</reference>
<dbReference type="InParanoid" id="A0A5E4FYF6"/>
<reference evidence="4 7" key="3">
    <citation type="journal article" date="2022" name="G3 (Bethesda)">
        <title>Whole-genome sequence and methylome profiling of the almond [Prunus dulcis (Mill.) D.A. Webb] cultivar 'Nonpareil'.</title>
        <authorList>
            <person name="D'Amico-Willman K.M."/>
            <person name="Ouma W.Z."/>
            <person name="Meulia T."/>
            <person name="Sideli G.M."/>
            <person name="Gradziel T.M."/>
            <person name="Fresnedo-Ramirez J."/>
        </authorList>
    </citation>
    <scope>NUCLEOTIDE SEQUENCE [LARGE SCALE GENOMIC DNA]</scope>
    <source>
        <strain evidence="4">Clone GOH B32 T37-40</strain>
    </source>
</reference>
<keyword evidence="2 3" id="KW-0472">Membrane</keyword>
<dbReference type="Proteomes" id="UP001054821">
    <property type="component" value="Chromosome 3"/>
</dbReference>
<dbReference type="Proteomes" id="UP000327085">
    <property type="component" value="Chromosome 3"/>
</dbReference>
<dbReference type="EMBL" id="JAJFAZ020000003">
    <property type="protein sequence ID" value="KAI5340347.1"/>
    <property type="molecule type" value="Genomic_DNA"/>
</dbReference>
<feature type="transmembrane region" description="Helical" evidence="3">
    <location>
        <begin position="12"/>
        <end position="34"/>
    </location>
</feature>
<reference evidence="6" key="2">
    <citation type="journal article" date="2020" name="Plant J.">
        <title>Transposons played a major role in the diversification between the closely related almond and peach genomes: results from the almond genome sequence.</title>
        <authorList>
            <person name="Alioto T."/>
            <person name="Alexiou K.G."/>
            <person name="Bardil A."/>
            <person name="Barteri F."/>
            <person name="Castanera R."/>
            <person name="Cruz F."/>
            <person name="Dhingra A."/>
            <person name="Duval H."/>
            <person name="Fernandez I Marti A."/>
            <person name="Frias L."/>
            <person name="Galan B."/>
            <person name="Garcia J.L."/>
            <person name="Howad W."/>
            <person name="Gomez-Garrido J."/>
            <person name="Gut M."/>
            <person name="Julca I."/>
            <person name="Morata J."/>
            <person name="Puigdomenech P."/>
            <person name="Ribeca P."/>
            <person name="Rubio Cabetas M.J."/>
            <person name="Vlasova A."/>
            <person name="Wirthensohn M."/>
            <person name="Garcia-Mas J."/>
            <person name="Gabaldon T."/>
            <person name="Casacuberta J.M."/>
            <person name="Arus P."/>
        </authorList>
    </citation>
    <scope>NUCLEOTIDE SEQUENCE [LARGE SCALE GENOMIC DNA]</scope>
    <source>
        <strain evidence="6">cv. Texas</strain>
    </source>
</reference>
<keyword evidence="3" id="KW-1133">Transmembrane helix</keyword>
<dbReference type="GO" id="GO:0016020">
    <property type="term" value="C:membrane"/>
    <property type="evidence" value="ECO:0007669"/>
    <property type="project" value="UniProtKB-SubCell"/>
</dbReference>
<sequence length="191" mass="20745">MTTGKTPRRGLKICCGITAIFLVIVVIVLTTLSLTLLKPKDPKINAKPVGLENIQFSLFPNVTLNVTLGMLITIENRNYGSFKYKNSTAYVHYRNSVVAEVPIEGELVPARGKINTTTSVDLNAEALISNPNFIADVTSGSLNMTSTASLHGKVSLLKIFKFPATAFSTCNISFFILTKSIDSKCTSKIKL</sequence>
<keyword evidence="3" id="KW-0812">Transmembrane</keyword>
<dbReference type="GO" id="GO:0098542">
    <property type="term" value="P:defense response to other organism"/>
    <property type="evidence" value="ECO:0007669"/>
    <property type="project" value="InterPro"/>
</dbReference>
<evidence type="ECO:0000256" key="3">
    <source>
        <dbReference type="SAM" id="Phobius"/>
    </source>
</evidence>
<dbReference type="PANTHER" id="PTHR31234:SF65">
    <property type="entry name" value="LATE EMBRYOGENESIS ABUNDANT PROTEIN, LEA_2 SUBGROUP"/>
    <property type="match status" value="1"/>
</dbReference>
<dbReference type="Gene3D" id="2.60.40.1820">
    <property type="match status" value="1"/>
</dbReference>
<dbReference type="PANTHER" id="PTHR31234">
    <property type="entry name" value="LATE EMBRYOGENESIS ABUNDANT (LEA) HYDROXYPROLINE-RICH GLYCOPROTEIN FAMILY"/>
    <property type="match status" value="1"/>
</dbReference>
<gene>
    <name evidence="5" type="ORF">ALMOND_2B000287</name>
    <name evidence="4" type="ORF">L3X38_019621</name>
</gene>
<proteinExistence type="predicted"/>
<dbReference type="OMA" id="IFKFPAT"/>
<evidence type="ECO:0000256" key="1">
    <source>
        <dbReference type="ARBA" id="ARBA00004370"/>
    </source>
</evidence>
<dbReference type="EMBL" id="CABIKO010000248">
    <property type="protein sequence ID" value="VVA32433.1"/>
    <property type="molecule type" value="Genomic_DNA"/>
</dbReference>
<dbReference type="InterPro" id="IPR044839">
    <property type="entry name" value="NDR1-like"/>
</dbReference>
<evidence type="ECO:0000313" key="7">
    <source>
        <dbReference type="Proteomes" id="UP001054821"/>
    </source>
</evidence>
<organism evidence="5 6">
    <name type="scientific">Prunus dulcis</name>
    <name type="common">Almond</name>
    <name type="synonym">Amygdalus dulcis</name>
    <dbReference type="NCBI Taxonomy" id="3755"/>
    <lineage>
        <taxon>Eukaryota</taxon>
        <taxon>Viridiplantae</taxon>
        <taxon>Streptophyta</taxon>
        <taxon>Embryophyta</taxon>
        <taxon>Tracheophyta</taxon>
        <taxon>Spermatophyta</taxon>
        <taxon>Magnoliopsida</taxon>
        <taxon>eudicotyledons</taxon>
        <taxon>Gunneridae</taxon>
        <taxon>Pentapetalae</taxon>
        <taxon>rosids</taxon>
        <taxon>fabids</taxon>
        <taxon>Rosales</taxon>
        <taxon>Rosaceae</taxon>
        <taxon>Amygdaloideae</taxon>
        <taxon>Amygdaleae</taxon>
        <taxon>Prunus</taxon>
    </lineage>
</organism>
<evidence type="ECO:0000313" key="5">
    <source>
        <dbReference type="EMBL" id="VVA32433.1"/>
    </source>
</evidence>
<protein>
    <submittedName>
        <fullName evidence="5">PREDICTED: late embryogenesis abundant</fullName>
    </submittedName>
</protein>
<dbReference type="Gramene" id="VVA32433">
    <property type="protein sequence ID" value="VVA32433"/>
    <property type="gene ID" value="Prudul26B000287"/>
</dbReference>